<name>A0A2R8CAW3_9RHOB</name>
<evidence type="ECO:0000313" key="1">
    <source>
        <dbReference type="EMBL" id="SPJ29584.1"/>
    </source>
</evidence>
<gene>
    <name evidence="1" type="ORF">TRM7615_03104</name>
</gene>
<dbReference type="InterPro" id="IPR036513">
    <property type="entry name" value="STAS_dom_sf"/>
</dbReference>
<dbReference type="OrthoDB" id="9811577at2"/>
<dbReference type="SUPFAM" id="SSF52091">
    <property type="entry name" value="SpoIIaa-like"/>
    <property type="match status" value="2"/>
</dbReference>
<proteinExistence type="predicted"/>
<dbReference type="InterPro" id="IPR038396">
    <property type="entry name" value="SpoIIAA-like_sf"/>
</dbReference>
<reference evidence="2" key="1">
    <citation type="submission" date="2018-03" db="EMBL/GenBank/DDBJ databases">
        <authorList>
            <person name="Rodrigo-Torres L."/>
            <person name="Arahal R. D."/>
            <person name="Lucena T."/>
        </authorList>
    </citation>
    <scope>NUCLEOTIDE SEQUENCE [LARGE SCALE GENOMIC DNA]</scope>
    <source>
        <strain evidence="2">CECT 7615</strain>
    </source>
</reference>
<evidence type="ECO:0000313" key="2">
    <source>
        <dbReference type="Proteomes" id="UP000244898"/>
    </source>
</evidence>
<evidence type="ECO:0008006" key="3">
    <source>
        <dbReference type="Google" id="ProtNLM"/>
    </source>
</evidence>
<protein>
    <recommendedName>
        <fullName evidence="3">STAS/SEC14 domain-containing protein</fullName>
    </recommendedName>
</protein>
<dbReference type="Pfam" id="PF11964">
    <property type="entry name" value="SpoIIAA-like"/>
    <property type="match status" value="2"/>
</dbReference>
<dbReference type="Proteomes" id="UP000244898">
    <property type="component" value="Unassembled WGS sequence"/>
</dbReference>
<dbReference type="RefSeq" id="WP_108789066.1">
    <property type="nucleotide sequence ID" value="NZ_ONZG01000007.1"/>
</dbReference>
<sequence>MISVETQSDGAILEVTASGTISSSDYEATLVPAIEAALADHDQIRLLILVGEEFAGFDMSAVWADTKLGVSHWRGFDRIALVTDTGWVQTSARLASPMMPCPMQVFSLAGIEEARRWLRESLGAIHVIDLGGPCVQVRLLGQVDPGEYAQATGDLDAMIRGKQGFRLLIDLTEFDGWQGLSALDAHFHLGRTHAPLLDRAAIVGNKGWQHMAQRIGNQLIKADIQYFPEEDMDNAKSWLAAG</sequence>
<accession>A0A2R8CAW3</accession>
<dbReference type="AlphaFoldDB" id="A0A2R8CAW3"/>
<dbReference type="InterPro" id="IPR021866">
    <property type="entry name" value="SpoIIAA-like"/>
</dbReference>
<keyword evidence="2" id="KW-1185">Reference proteome</keyword>
<dbReference type="EMBL" id="ONZG01000007">
    <property type="protein sequence ID" value="SPJ29584.1"/>
    <property type="molecule type" value="Genomic_DNA"/>
</dbReference>
<organism evidence="1 2">
    <name type="scientific">Falsiruegeria mediterranea M17</name>
    <dbReference type="NCBI Taxonomy" id="1200281"/>
    <lineage>
        <taxon>Bacteria</taxon>
        <taxon>Pseudomonadati</taxon>
        <taxon>Pseudomonadota</taxon>
        <taxon>Alphaproteobacteria</taxon>
        <taxon>Rhodobacterales</taxon>
        <taxon>Roseobacteraceae</taxon>
        <taxon>Falsiruegeria</taxon>
    </lineage>
</organism>
<dbReference type="Gene3D" id="3.40.50.10600">
    <property type="entry name" value="SpoIIaa-like domains"/>
    <property type="match status" value="2"/>
</dbReference>